<evidence type="ECO:0000256" key="9">
    <source>
        <dbReference type="ARBA" id="ARBA00093223"/>
    </source>
</evidence>
<comment type="function">
    <text evidence="10">Catalyzes the cleavage of thioester bonds from S-palmitoyl-CoA or S-palmitoyl-N-acetylcysteamine (unbranched structures) but does not have activity against palmitoylcysteine or palmitoylated proteins, branched structures or bulky head groups. Conversely, hydrolyzes both long and short chain fatty acyl-CoA substrate.</text>
</comment>
<keyword evidence="5" id="KW-1015">Disulfide bond</keyword>
<accession>A0A7K6EM10</accession>
<comment type="catalytic activity">
    <reaction evidence="9">
        <text>S-hexadecanoyl-N-acetylcysteamine + H2O = N-acetylcysteamine + hexadecanoate + H(+)</text>
        <dbReference type="Rhea" id="RHEA:84099"/>
        <dbReference type="ChEBI" id="CHEBI:7896"/>
        <dbReference type="ChEBI" id="CHEBI:15377"/>
        <dbReference type="ChEBI" id="CHEBI:15378"/>
        <dbReference type="ChEBI" id="CHEBI:74410"/>
        <dbReference type="ChEBI" id="CHEBI:233601"/>
    </reaction>
</comment>
<dbReference type="InterPro" id="IPR029058">
    <property type="entry name" value="AB_hydrolase_fold"/>
</dbReference>
<comment type="caution">
    <text evidence="11">The sequence shown here is derived from an EMBL/GenBank/DDBJ whole genome shotgun (WGS) entry which is preliminary data.</text>
</comment>
<dbReference type="GO" id="GO:0005764">
    <property type="term" value="C:lysosome"/>
    <property type="evidence" value="ECO:0007669"/>
    <property type="project" value="UniProtKB-SubCell"/>
</dbReference>
<evidence type="ECO:0000256" key="3">
    <source>
        <dbReference type="ARBA" id="ARBA00022729"/>
    </source>
</evidence>
<feature type="non-terminal residue" evidence="11">
    <location>
        <position position="268"/>
    </location>
</feature>
<dbReference type="Pfam" id="PF02089">
    <property type="entry name" value="Palm_thioest"/>
    <property type="match status" value="1"/>
</dbReference>
<dbReference type="EC" id="3.1.2.2" evidence="8"/>
<dbReference type="Gene3D" id="3.40.50.1820">
    <property type="entry name" value="alpha/beta hydrolase"/>
    <property type="match status" value="1"/>
</dbReference>
<protein>
    <recommendedName>
        <fullName evidence="8">palmitoyl-CoA hydrolase</fullName>
        <ecNumber evidence="8">3.1.2.2</ecNumber>
    </recommendedName>
</protein>
<dbReference type="SUPFAM" id="SSF53474">
    <property type="entry name" value="alpha/beta-Hydrolases"/>
    <property type="match status" value="1"/>
</dbReference>
<dbReference type="Proteomes" id="UP000575029">
    <property type="component" value="Unassembled WGS sequence"/>
</dbReference>
<gene>
    <name evidence="11" type="primary">Ppt2</name>
    <name evidence="11" type="ORF">GRAPIC_R14997</name>
</gene>
<feature type="non-terminal residue" evidence="11">
    <location>
        <position position="1"/>
    </location>
</feature>
<comment type="subcellular location">
    <subcellularLocation>
        <location evidence="1">Lysosome</location>
    </subcellularLocation>
</comment>
<evidence type="ECO:0000256" key="5">
    <source>
        <dbReference type="ARBA" id="ARBA00023157"/>
    </source>
</evidence>
<keyword evidence="4" id="KW-0378">Hydrolase</keyword>
<evidence type="ECO:0000256" key="8">
    <source>
        <dbReference type="ARBA" id="ARBA00038848"/>
    </source>
</evidence>
<reference evidence="11 12" key="1">
    <citation type="submission" date="2019-09" db="EMBL/GenBank/DDBJ databases">
        <title>Bird 10,000 Genomes (B10K) Project - Family phase.</title>
        <authorList>
            <person name="Zhang G."/>
        </authorList>
    </citation>
    <scope>NUCLEOTIDE SEQUENCE [LARGE SCALE GENOMIC DNA]</scope>
    <source>
        <strain evidence="11">B10K-DU-029-50</strain>
        <tissue evidence="11">Heart</tissue>
    </source>
</reference>
<keyword evidence="12" id="KW-1185">Reference proteome</keyword>
<keyword evidence="3" id="KW-0732">Signal</keyword>
<sequence>SFRPVVVVHGLFDSPSDFRHLRAFINQSHPGTEVTVLDLFDRGASLRPLWLQVEGFREALLPIMANAARGVHLLGYSQGGLICRALLATTPEHNVRSFISLAAPQLGQYGDTDYLKWLFPRHMKSNLYRLCYTPLGQGVSICNYWNDPHHRDLYLNNSDFLALLNDERLNPNASEWKKNLLRIERLVLIGGPDDGVITPWQSSLFGFYDANETVRDMESQPVFLQDTFGLRSLWARGALGGCSVPGVSHTAWHSNWAVYDKCIRPWLT</sequence>
<evidence type="ECO:0000256" key="4">
    <source>
        <dbReference type="ARBA" id="ARBA00022801"/>
    </source>
</evidence>
<evidence type="ECO:0000313" key="11">
    <source>
        <dbReference type="EMBL" id="NWV40080.1"/>
    </source>
</evidence>
<evidence type="ECO:0000256" key="2">
    <source>
        <dbReference type="ARBA" id="ARBA00010758"/>
    </source>
</evidence>
<dbReference type="GO" id="GO:0016790">
    <property type="term" value="F:thiolester hydrolase activity"/>
    <property type="evidence" value="ECO:0007669"/>
    <property type="project" value="TreeGrafter"/>
</dbReference>
<dbReference type="FunFam" id="3.40.50.1820:FF:000037">
    <property type="entry name" value="Lysosomal thioesterase PPT2 homolog"/>
    <property type="match status" value="1"/>
</dbReference>
<comment type="similarity">
    <text evidence="2">Belongs to the palmitoyl-protein thioesterase family.</text>
</comment>
<evidence type="ECO:0000256" key="10">
    <source>
        <dbReference type="ARBA" id="ARBA00093353"/>
    </source>
</evidence>
<dbReference type="GO" id="GO:0098599">
    <property type="term" value="F:palmitoyl hydrolase activity"/>
    <property type="evidence" value="ECO:0007669"/>
    <property type="project" value="InterPro"/>
</dbReference>
<evidence type="ECO:0000256" key="6">
    <source>
        <dbReference type="ARBA" id="ARBA00023180"/>
    </source>
</evidence>
<dbReference type="EMBL" id="VZRM01006054">
    <property type="protein sequence ID" value="NWV40080.1"/>
    <property type="molecule type" value="Genomic_DNA"/>
</dbReference>
<keyword evidence="7" id="KW-0458">Lysosome</keyword>
<dbReference type="InterPro" id="IPR002472">
    <property type="entry name" value="Palm_thioest"/>
</dbReference>
<dbReference type="PANTHER" id="PTHR11247">
    <property type="entry name" value="PALMITOYL-PROTEIN THIOESTERASE/DOLICHYLDIPHOSPHATASE 1"/>
    <property type="match status" value="1"/>
</dbReference>
<dbReference type="PRINTS" id="PR00414">
    <property type="entry name" value="PPTHIESTRASE"/>
</dbReference>
<evidence type="ECO:0000256" key="1">
    <source>
        <dbReference type="ARBA" id="ARBA00004371"/>
    </source>
</evidence>
<keyword evidence="6" id="KW-0325">Glycoprotein</keyword>
<organism evidence="11 12">
    <name type="scientific">Grantiella picta</name>
    <dbReference type="NCBI Taxonomy" id="266360"/>
    <lineage>
        <taxon>Eukaryota</taxon>
        <taxon>Metazoa</taxon>
        <taxon>Chordata</taxon>
        <taxon>Craniata</taxon>
        <taxon>Vertebrata</taxon>
        <taxon>Euteleostomi</taxon>
        <taxon>Archelosauria</taxon>
        <taxon>Archosauria</taxon>
        <taxon>Dinosauria</taxon>
        <taxon>Saurischia</taxon>
        <taxon>Theropoda</taxon>
        <taxon>Coelurosauria</taxon>
        <taxon>Aves</taxon>
        <taxon>Neognathae</taxon>
        <taxon>Neoaves</taxon>
        <taxon>Telluraves</taxon>
        <taxon>Australaves</taxon>
        <taxon>Passeriformes</taxon>
        <taxon>Meliphagoidea</taxon>
        <taxon>Meliphagidae</taxon>
        <taxon>Grantiella</taxon>
    </lineage>
</organism>
<dbReference type="PANTHER" id="PTHR11247:SF27">
    <property type="entry name" value="LYSOSOMAL THIOESTERASE PPT2"/>
    <property type="match status" value="1"/>
</dbReference>
<dbReference type="AlphaFoldDB" id="A0A7K6EM10"/>
<name>A0A7K6EM10_9PASS</name>
<proteinExistence type="inferred from homology"/>
<evidence type="ECO:0000313" key="12">
    <source>
        <dbReference type="Proteomes" id="UP000575029"/>
    </source>
</evidence>
<evidence type="ECO:0000256" key="7">
    <source>
        <dbReference type="ARBA" id="ARBA00023228"/>
    </source>
</evidence>